<sequence>MKHAASVPSLPIVSIPAQSSLLLDLRMTTLPTHTDTMRITLSSKITPYLLMPHHFSRATCLYVTGSTRRNTKGPKDVRLWIPYSFPPNTSSIKCRPPVLLGLLDTQIFDLKSSLDPQPQVFLGSSTSSLPSISGPPLTSFPSVPLTYSTSDKTLRRSS</sequence>
<dbReference type="EMBL" id="PGOL01000319">
    <property type="protein sequence ID" value="PKI72661.1"/>
    <property type="molecule type" value="Genomic_DNA"/>
</dbReference>
<keyword evidence="3" id="KW-1185">Reference proteome</keyword>
<feature type="region of interest" description="Disordered" evidence="1">
    <location>
        <begin position="127"/>
        <end position="158"/>
    </location>
</feature>
<dbReference type="Proteomes" id="UP000233551">
    <property type="component" value="Unassembled WGS sequence"/>
</dbReference>
<proteinExistence type="predicted"/>
<organism evidence="2 3">
    <name type="scientific">Punica granatum</name>
    <name type="common">Pomegranate</name>
    <dbReference type="NCBI Taxonomy" id="22663"/>
    <lineage>
        <taxon>Eukaryota</taxon>
        <taxon>Viridiplantae</taxon>
        <taxon>Streptophyta</taxon>
        <taxon>Embryophyta</taxon>
        <taxon>Tracheophyta</taxon>
        <taxon>Spermatophyta</taxon>
        <taxon>Magnoliopsida</taxon>
        <taxon>eudicotyledons</taxon>
        <taxon>Gunneridae</taxon>
        <taxon>Pentapetalae</taxon>
        <taxon>rosids</taxon>
        <taxon>malvids</taxon>
        <taxon>Myrtales</taxon>
        <taxon>Lythraceae</taxon>
        <taxon>Punica</taxon>
    </lineage>
</organism>
<comment type="caution">
    <text evidence="2">The sequence shown here is derived from an EMBL/GenBank/DDBJ whole genome shotgun (WGS) entry which is preliminary data.</text>
</comment>
<name>A0A2I0KW22_PUNGR</name>
<protein>
    <submittedName>
        <fullName evidence="2">Uncharacterized protein</fullName>
    </submittedName>
</protein>
<dbReference type="AlphaFoldDB" id="A0A2I0KW22"/>
<accession>A0A2I0KW22</accession>
<feature type="compositionally biased region" description="Low complexity" evidence="1">
    <location>
        <begin position="127"/>
        <end position="139"/>
    </location>
</feature>
<evidence type="ECO:0000313" key="2">
    <source>
        <dbReference type="EMBL" id="PKI72661.1"/>
    </source>
</evidence>
<evidence type="ECO:0000256" key="1">
    <source>
        <dbReference type="SAM" id="MobiDB-lite"/>
    </source>
</evidence>
<reference evidence="2 3" key="1">
    <citation type="submission" date="2017-11" db="EMBL/GenBank/DDBJ databases">
        <title>De-novo sequencing of pomegranate (Punica granatum L.) genome.</title>
        <authorList>
            <person name="Akparov Z."/>
            <person name="Amiraslanov A."/>
            <person name="Hajiyeva S."/>
            <person name="Abbasov M."/>
            <person name="Kaur K."/>
            <person name="Hamwieh A."/>
            <person name="Solovyev V."/>
            <person name="Salamov A."/>
            <person name="Braich B."/>
            <person name="Kosarev P."/>
            <person name="Mahmoud A."/>
            <person name="Hajiyev E."/>
            <person name="Babayeva S."/>
            <person name="Izzatullayeva V."/>
            <person name="Mammadov A."/>
            <person name="Mammadov A."/>
            <person name="Sharifova S."/>
            <person name="Ojaghi J."/>
            <person name="Eynullazada K."/>
            <person name="Bayramov B."/>
            <person name="Abdulazimova A."/>
            <person name="Shahmuradov I."/>
        </authorList>
    </citation>
    <scope>NUCLEOTIDE SEQUENCE [LARGE SCALE GENOMIC DNA]</scope>
    <source>
        <strain evidence="3">cv. AG2017</strain>
        <tissue evidence="2">Leaf</tissue>
    </source>
</reference>
<evidence type="ECO:0000313" key="3">
    <source>
        <dbReference type="Proteomes" id="UP000233551"/>
    </source>
</evidence>
<gene>
    <name evidence="2" type="ORF">CRG98_007038</name>
</gene>